<evidence type="ECO:0000313" key="2">
    <source>
        <dbReference type="EMBL" id="PIC42606.1"/>
    </source>
</evidence>
<keyword evidence="3" id="KW-1185">Reference proteome</keyword>
<dbReference type="PANTHER" id="PTHR21503">
    <property type="entry name" value="F-BOX-CONTAINING HYPOTHETICAL PROTEIN C.ELEGANS"/>
    <property type="match status" value="1"/>
</dbReference>
<organism evidence="2 3">
    <name type="scientific">Caenorhabditis nigoni</name>
    <dbReference type="NCBI Taxonomy" id="1611254"/>
    <lineage>
        <taxon>Eukaryota</taxon>
        <taxon>Metazoa</taxon>
        <taxon>Ecdysozoa</taxon>
        <taxon>Nematoda</taxon>
        <taxon>Chromadorea</taxon>
        <taxon>Rhabditida</taxon>
        <taxon>Rhabditina</taxon>
        <taxon>Rhabditomorpha</taxon>
        <taxon>Rhabditoidea</taxon>
        <taxon>Rhabditidae</taxon>
        <taxon>Peloderinae</taxon>
        <taxon>Caenorhabditis</taxon>
    </lineage>
</organism>
<feature type="domain" description="F-box" evidence="1">
    <location>
        <begin position="1"/>
        <end position="48"/>
    </location>
</feature>
<protein>
    <recommendedName>
        <fullName evidence="1">F-box domain-containing protein</fullName>
    </recommendedName>
</protein>
<dbReference type="Pfam" id="PF00646">
    <property type="entry name" value="F-box"/>
    <property type="match status" value="1"/>
</dbReference>
<reference evidence="3" key="1">
    <citation type="submission" date="2017-10" db="EMBL/GenBank/DDBJ databases">
        <title>Rapid genome shrinkage in a self-fertile nematode reveals novel sperm competition proteins.</title>
        <authorList>
            <person name="Yin D."/>
            <person name="Schwarz E.M."/>
            <person name="Thomas C.G."/>
            <person name="Felde R.L."/>
            <person name="Korf I.F."/>
            <person name="Cutter A.D."/>
            <person name="Schartner C.M."/>
            <person name="Ralston E.J."/>
            <person name="Meyer B.J."/>
            <person name="Haag E.S."/>
        </authorList>
    </citation>
    <scope>NUCLEOTIDE SEQUENCE [LARGE SCALE GENOMIC DNA]</scope>
    <source>
        <strain evidence="3">JU1422</strain>
    </source>
</reference>
<proteinExistence type="predicted"/>
<name>A0A2G5UTL9_9PELO</name>
<gene>
    <name evidence="2" type="primary">Cnig_chr_III.g9629</name>
    <name evidence="2" type="ORF">B9Z55_009629</name>
</gene>
<comment type="caution">
    <text evidence="2">The sequence shown here is derived from an EMBL/GenBank/DDBJ whole genome shotgun (WGS) entry which is preliminary data.</text>
</comment>
<evidence type="ECO:0000259" key="1">
    <source>
        <dbReference type="PROSITE" id="PS50181"/>
    </source>
</evidence>
<dbReference type="PROSITE" id="PS50181">
    <property type="entry name" value="FBOX"/>
    <property type="match status" value="1"/>
</dbReference>
<evidence type="ECO:0000313" key="3">
    <source>
        <dbReference type="Proteomes" id="UP000230233"/>
    </source>
</evidence>
<dbReference type="EMBL" id="PDUG01000003">
    <property type="protein sequence ID" value="PIC42606.1"/>
    <property type="molecule type" value="Genomic_DNA"/>
</dbReference>
<dbReference type="AlphaFoldDB" id="A0A2G5UTL9"/>
<dbReference type="InterPro" id="IPR001810">
    <property type="entry name" value="F-box_dom"/>
</dbReference>
<sequence length="349" mass="40757">MKLSTSPYLVQKEILDNMKTSNLLLLSFVSRNMKKLIKSSQIERFKNISHIMYKNRRFGPKVTVPGKYSLDTIMEFTESRKKTKNNYFQLNVSGKVIDFRLFKNCNYPEASFHPSDKESVIETIHNYFLDFFGDTVEYQWETYYDEKFIPNLPNLTLSISVGRVYFEITELEDLESFFASSPIFNHVNWETGVLFNHESKFYQVESVRLMLYSNTVPIFLRHFQGRQAFLRCNECAILDLIEFINRWKSGEEYQMLEHLIIILLSNGIPQNQILNANVVKLIDATKTPPTHTLPKVLKSAYSLSTDPITSHSYVVRETDNRVASVSVQGKSFCFGVWKETEEEFLRMVT</sequence>
<accession>A0A2G5UTL9</accession>
<dbReference type="PANTHER" id="PTHR21503:SF8">
    <property type="entry name" value="F-BOX ASSOCIATED DOMAIN-CONTAINING PROTEIN-RELATED"/>
    <property type="match status" value="1"/>
</dbReference>
<dbReference type="Proteomes" id="UP000230233">
    <property type="component" value="Chromosome III"/>
</dbReference>